<dbReference type="GO" id="GO:0097602">
    <property type="term" value="F:cullin family protein binding"/>
    <property type="evidence" value="ECO:0007669"/>
    <property type="project" value="TreeGrafter"/>
</dbReference>
<reference evidence="4 5" key="1">
    <citation type="journal article" date="2010" name="Nature">
        <title>The Ectocarpus genome and the independent evolution of multicellularity in brown algae.</title>
        <authorList>
            <person name="Cock J.M."/>
            <person name="Sterck L."/>
            <person name="Rouze P."/>
            <person name="Scornet D."/>
            <person name="Allen A.E."/>
            <person name="Amoutzias G."/>
            <person name="Anthouard V."/>
            <person name="Artiguenave F."/>
            <person name="Aury J.M."/>
            <person name="Badger J.H."/>
            <person name="Beszteri B."/>
            <person name="Billiau K."/>
            <person name="Bonnet E."/>
            <person name="Bothwell J.H."/>
            <person name="Bowler C."/>
            <person name="Boyen C."/>
            <person name="Brownlee C."/>
            <person name="Carrano C.J."/>
            <person name="Charrier B."/>
            <person name="Cho G.Y."/>
            <person name="Coelho S.M."/>
            <person name="Collen J."/>
            <person name="Corre E."/>
            <person name="Da Silva C."/>
            <person name="Delage L."/>
            <person name="Delaroque N."/>
            <person name="Dittami S.M."/>
            <person name="Doulbeau S."/>
            <person name="Elias M."/>
            <person name="Farnham G."/>
            <person name="Gachon C.M."/>
            <person name="Gschloessl B."/>
            <person name="Heesch S."/>
            <person name="Jabbari K."/>
            <person name="Jubin C."/>
            <person name="Kawai H."/>
            <person name="Kimura K."/>
            <person name="Kloareg B."/>
            <person name="Kupper F.C."/>
            <person name="Lang D."/>
            <person name="Le Bail A."/>
            <person name="Leblanc C."/>
            <person name="Lerouge P."/>
            <person name="Lohr M."/>
            <person name="Lopez P.J."/>
            <person name="Martens C."/>
            <person name="Maumus F."/>
            <person name="Michel G."/>
            <person name="Miranda-Saavedra D."/>
            <person name="Morales J."/>
            <person name="Moreau H."/>
            <person name="Motomura T."/>
            <person name="Nagasato C."/>
            <person name="Napoli C.A."/>
            <person name="Nelson D.R."/>
            <person name="Nyvall-Collen P."/>
            <person name="Peters A.F."/>
            <person name="Pommier C."/>
            <person name="Potin P."/>
            <person name="Poulain J."/>
            <person name="Quesneville H."/>
            <person name="Read B."/>
            <person name="Rensing S.A."/>
            <person name="Ritter A."/>
            <person name="Rousvoal S."/>
            <person name="Samanta M."/>
            <person name="Samson G."/>
            <person name="Schroeder D.C."/>
            <person name="Segurens B."/>
            <person name="Strittmatter M."/>
            <person name="Tonon T."/>
            <person name="Tregear J.W."/>
            <person name="Valentin K."/>
            <person name="von Dassow P."/>
            <person name="Yamagishi T."/>
            <person name="Van de Peer Y."/>
            <person name="Wincker P."/>
        </authorList>
    </citation>
    <scope>NUCLEOTIDE SEQUENCE [LARGE SCALE GENOMIC DNA]</scope>
    <source>
        <strain evidence="5">Ec32 / CCAP1310/4</strain>
    </source>
</reference>
<evidence type="ECO:0000313" key="5">
    <source>
        <dbReference type="Proteomes" id="UP000002630"/>
    </source>
</evidence>
<feature type="region of interest" description="Disordered" evidence="2">
    <location>
        <begin position="681"/>
        <end position="718"/>
    </location>
</feature>
<sequence length="1010" mass="105570">MAAQQLPPGRREADQGAGYAEPLSAHQLLYPGGEDTRRMLLDLLTMLPPDGAKSPPPELAPGTGPPLLPGEGKERQQADDLLSSDVGGTAERGSADKDKDNASPRSEGQEEEAERVVGGTDASSRQSAVAENVPETDAQERVEQAVSESGPGGVETPPSDAGGDAGDRPTALAEAGETGDVDGMEDPALPAPPSGRQEPGEGGSAASDIVEGKGSPSGSGKEALAEVSGRSTPSAEEDGDAIGERGSGQASRDGRYSNDDDDDGAPVRHVSDEYGDDTESDEEDNVFAAEPSCEDATASVGTGVEAEEEGMTRGEASEGGSCTGDEGEGVPAETTAPSTGGDDDVSAPEAGFGDENGDEDTAPVGSVDPSDGPGEGEPESPVGNPPPPSEAPDEPLHQEAGEPAGGSGDGDCADPDGATGHGAAEPVAGPSEAAGEDERRPGVPEPENEGDAVGGVSGVGDEEAATVGLSANGGKPGGVDAAEDRGGSSALLEGEALPPEEGGDVEGGKGAPQEEEEEEGTEDDVVFLQFEVEAKELELKRLLSEGEGQDEEADELEKEVRRLGSLAEEREKHCRYAAKALELLPNAAAETSRMQKECVAAEARMHAAAKAFEKGWKPLEAVVRVQREKLARRKARCRALVTEMRGIYAECQDMSQQESALKAAARDTEVWESKARGEVVIGPEKGIGGDGSGSGSGGDAEWGEEEDDSEEARKRRNAGAVLRSHIDKRITSLCEDAAAQKQEIAISLTEVLDSRREANGAWELLGRAEALPEERIFSAAKQAKSGGGGANKDRAKDFTEAYKHLHALGEVFSKVVEAISEVGRREEECRLVERETEKMLSRQGGSVRLQLLTRDLERVKGDAFALEQRLDQALEEERLNQKASQEQETQESFGEARDVARRDSDDNANEAVEEQDEQASYGDDTGGEVQEDDDDAEQQDLPSRAQEHGEAAESTPDVELEDERSVSGGGEERGEGDAPEQRGSGAGGDVVESDQEADFVGEDEEDNVWQ</sequence>
<keyword evidence="5" id="KW-1185">Reference proteome</keyword>
<evidence type="ECO:0000256" key="2">
    <source>
        <dbReference type="SAM" id="MobiDB-lite"/>
    </source>
</evidence>
<feature type="coiled-coil region" evidence="1">
    <location>
        <begin position="539"/>
        <end position="573"/>
    </location>
</feature>
<dbReference type="EMBL" id="FN647939">
    <property type="protein sequence ID" value="CBJ28994.1"/>
    <property type="molecule type" value="Genomic_DNA"/>
</dbReference>
<dbReference type="Proteomes" id="UP000002630">
    <property type="component" value="Linkage Group LG26"/>
</dbReference>
<keyword evidence="1" id="KW-0175">Coiled coil</keyword>
<feature type="compositionally biased region" description="Low complexity" evidence="2">
    <location>
        <begin position="212"/>
        <end position="221"/>
    </location>
</feature>
<dbReference type="PANTHER" id="PTHR15668:SF4">
    <property type="entry name" value="COILED-COIL DOMAIN-CONTAINING PROTEIN 22"/>
    <property type="match status" value="1"/>
</dbReference>
<feature type="compositionally biased region" description="Acidic residues" evidence="2">
    <location>
        <begin position="991"/>
        <end position="1010"/>
    </location>
</feature>
<feature type="compositionally biased region" description="Acidic residues" evidence="2">
    <location>
        <begin position="701"/>
        <end position="710"/>
    </location>
</feature>
<proteinExistence type="predicted"/>
<feature type="compositionally biased region" description="Polar residues" evidence="2">
    <location>
        <begin position="881"/>
        <end position="892"/>
    </location>
</feature>
<feature type="compositionally biased region" description="Gly residues" evidence="2">
    <location>
        <begin position="685"/>
        <end position="700"/>
    </location>
</feature>
<feature type="compositionally biased region" description="Acidic residues" evidence="2">
    <location>
        <begin position="906"/>
        <end position="917"/>
    </location>
</feature>
<feature type="region of interest" description="Disordered" evidence="2">
    <location>
        <begin position="42"/>
        <end position="524"/>
    </location>
</feature>
<dbReference type="Pfam" id="PF05667">
    <property type="entry name" value="CCDC22_CC"/>
    <property type="match status" value="1"/>
</dbReference>
<gene>
    <name evidence="4" type="ORF">Esi_0130_0021</name>
</gene>
<feature type="region of interest" description="Disordered" evidence="2">
    <location>
        <begin position="878"/>
        <end position="1010"/>
    </location>
</feature>
<evidence type="ECO:0000256" key="1">
    <source>
        <dbReference type="SAM" id="Coils"/>
    </source>
</evidence>
<feature type="compositionally biased region" description="Acidic residues" evidence="2">
    <location>
        <begin position="925"/>
        <end position="938"/>
    </location>
</feature>
<feature type="compositionally biased region" description="Acidic residues" evidence="2">
    <location>
        <begin position="513"/>
        <end position="524"/>
    </location>
</feature>
<feature type="compositionally biased region" description="Basic and acidic residues" evidence="2">
    <location>
        <begin position="970"/>
        <end position="980"/>
    </location>
</feature>
<dbReference type="PANTHER" id="PTHR15668">
    <property type="entry name" value="JM1 PROTEIN"/>
    <property type="match status" value="1"/>
</dbReference>
<protein>
    <recommendedName>
        <fullName evidence="3">CCDC22 coiled-coil domain-containing protein</fullName>
    </recommendedName>
</protein>
<feature type="coiled-coil region" evidence="1">
    <location>
        <begin position="849"/>
        <end position="876"/>
    </location>
</feature>
<dbReference type="InterPro" id="IPR048348">
    <property type="entry name" value="CCDC22_CC"/>
</dbReference>
<evidence type="ECO:0000259" key="3">
    <source>
        <dbReference type="Pfam" id="PF05667"/>
    </source>
</evidence>
<feature type="compositionally biased region" description="Acidic residues" evidence="2">
    <location>
        <begin position="273"/>
        <end position="285"/>
    </location>
</feature>
<feature type="compositionally biased region" description="Pro residues" evidence="2">
    <location>
        <begin position="54"/>
        <end position="68"/>
    </location>
</feature>
<feature type="region of interest" description="Disordered" evidence="2">
    <location>
        <begin position="1"/>
        <end position="20"/>
    </location>
</feature>
<organism evidence="4 5">
    <name type="scientific">Ectocarpus siliculosus</name>
    <name type="common">Brown alga</name>
    <name type="synonym">Conferva siliculosa</name>
    <dbReference type="NCBI Taxonomy" id="2880"/>
    <lineage>
        <taxon>Eukaryota</taxon>
        <taxon>Sar</taxon>
        <taxon>Stramenopiles</taxon>
        <taxon>Ochrophyta</taxon>
        <taxon>PX clade</taxon>
        <taxon>Phaeophyceae</taxon>
        <taxon>Ectocarpales</taxon>
        <taxon>Ectocarpaceae</taxon>
        <taxon>Ectocarpus</taxon>
    </lineage>
</organism>
<feature type="compositionally biased region" description="Low complexity" evidence="2">
    <location>
        <begin position="490"/>
        <end position="500"/>
    </location>
</feature>
<feature type="compositionally biased region" description="Basic and acidic residues" evidence="2">
    <location>
        <begin position="894"/>
        <end position="905"/>
    </location>
</feature>
<feature type="domain" description="CCDC22 coiled-coil" evidence="3">
    <location>
        <begin position="511"/>
        <end position="657"/>
    </location>
</feature>
<name>D7FJ88_ECTSI</name>
<evidence type="ECO:0000313" key="4">
    <source>
        <dbReference type="EMBL" id="CBJ28994.1"/>
    </source>
</evidence>
<dbReference type="InterPro" id="IPR008530">
    <property type="entry name" value="CCDC22"/>
</dbReference>
<dbReference type="OrthoDB" id="10266736at2759"/>
<dbReference type="GO" id="GO:2000060">
    <property type="term" value="P:positive regulation of ubiquitin-dependent protein catabolic process"/>
    <property type="evidence" value="ECO:0007669"/>
    <property type="project" value="TreeGrafter"/>
</dbReference>
<accession>D7FJ88</accession>
<dbReference type="EMBL" id="FN649751">
    <property type="protein sequence ID" value="CBJ28994.1"/>
    <property type="molecule type" value="Genomic_DNA"/>
</dbReference>
<dbReference type="InParanoid" id="D7FJ88"/>
<dbReference type="AlphaFoldDB" id="D7FJ88"/>
<feature type="compositionally biased region" description="Basic and acidic residues" evidence="2">
    <location>
        <begin position="93"/>
        <end position="102"/>
    </location>
</feature>
<dbReference type="STRING" id="2880.D7FJ88"/>